<feature type="transmembrane region" description="Helical" evidence="7">
    <location>
        <begin position="103"/>
        <end position="121"/>
    </location>
</feature>
<dbReference type="Gene3D" id="1.20.1250.20">
    <property type="entry name" value="MFS general substrate transporter like domains"/>
    <property type="match status" value="1"/>
</dbReference>
<evidence type="ECO:0000256" key="3">
    <source>
        <dbReference type="ARBA" id="ARBA00022475"/>
    </source>
</evidence>
<feature type="transmembrane region" description="Helical" evidence="7">
    <location>
        <begin position="69"/>
        <end position="91"/>
    </location>
</feature>
<dbReference type="AlphaFoldDB" id="A0A382AAK0"/>
<dbReference type="PROSITE" id="PS50850">
    <property type="entry name" value="MFS"/>
    <property type="match status" value="1"/>
</dbReference>
<dbReference type="EMBL" id="UINC01024556">
    <property type="protein sequence ID" value="SVA98409.1"/>
    <property type="molecule type" value="Genomic_DNA"/>
</dbReference>
<dbReference type="InterPro" id="IPR020846">
    <property type="entry name" value="MFS_dom"/>
</dbReference>
<evidence type="ECO:0000256" key="7">
    <source>
        <dbReference type="SAM" id="Phobius"/>
    </source>
</evidence>
<dbReference type="PANTHER" id="PTHR23513:SF6">
    <property type="entry name" value="MAJOR FACILITATOR SUPERFAMILY ASSOCIATED DOMAIN-CONTAINING PROTEIN"/>
    <property type="match status" value="1"/>
</dbReference>
<feature type="transmembrane region" description="Helical" evidence="7">
    <location>
        <begin position="39"/>
        <end position="57"/>
    </location>
</feature>
<sequence length="159" mass="17536">MAITKKADSNEESVTDGTSAGSLRLSTILDSLSYRDFRWIWMGSFVSFMAMNMQMITRSWLILRVTGDSPLALTLVTLTFALPMTIISPFAGALSDRFSRKKLVFISQLGNAVLTLTLGILDLTNEVTFLYIMVIGVFNGSLMAINMPSRQVIISDIVP</sequence>
<gene>
    <name evidence="9" type="ORF">METZ01_LOCUS151263</name>
</gene>
<dbReference type="SUPFAM" id="SSF103473">
    <property type="entry name" value="MFS general substrate transporter"/>
    <property type="match status" value="1"/>
</dbReference>
<reference evidence="9" key="1">
    <citation type="submission" date="2018-05" db="EMBL/GenBank/DDBJ databases">
        <authorList>
            <person name="Lanie J.A."/>
            <person name="Ng W.-L."/>
            <person name="Kazmierczak K.M."/>
            <person name="Andrzejewski T.M."/>
            <person name="Davidsen T.M."/>
            <person name="Wayne K.J."/>
            <person name="Tettelin H."/>
            <person name="Glass J.I."/>
            <person name="Rusch D."/>
            <person name="Podicherti R."/>
            <person name="Tsui H.-C.T."/>
            <person name="Winkler M.E."/>
        </authorList>
    </citation>
    <scope>NUCLEOTIDE SEQUENCE</scope>
</reference>
<evidence type="ECO:0000256" key="2">
    <source>
        <dbReference type="ARBA" id="ARBA00022448"/>
    </source>
</evidence>
<keyword evidence="3" id="KW-1003">Cell membrane</keyword>
<comment type="subcellular location">
    <subcellularLocation>
        <location evidence="1">Cell membrane</location>
        <topology evidence="1">Multi-pass membrane protein</topology>
    </subcellularLocation>
</comment>
<keyword evidence="2" id="KW-0813">Transport</keyword>
<dbReference type="InterPro" id="IPR010290">
    <property type="entry name" value="TM_effector"/>
</dbReference>
<keyword evidence="6 7" id="KW-0472">Membrane</keyword>
<evidence type="ECO:0000259" key="8">
    <source>
        <dbReference type="PROSITE" id="PS50850"/>
    </source>
</evidence>
<dbReference type="GO" id="GO:0005886">
    <property type="term" value="C:plasma membrane"/>
    <property type="evidence" value="ECO:0007669"/>
    <property type="project" value="UniProtKB-SubCell"/>
</dbReference>
<evidence type="ECO:0000256" key="5">
    <source>
        <dbReference type="ARBA" id="ARBA00022989"/>
    </source>
</evidence>
<accession>A0A382AAK0</accession>
<dbReference type="GO" id="GO:0022857">
    <property type="term" value="F:transmembrane transporter activity"/>
    <property type="evidence" value="ECO:0007669"/>
    <property type="project" value="InterPro"/>
</dbReference>
<organism evidence="9">
    <name type="scientific">marine metagenome</name>
    <dbReference type="NCBI Taxonomy" id="408172"/>
    <lineage>
        <taxon>unclassified sequences</taxon>
        <taxon>metagenomes</taxon>
        <taxon>ecological metagenomes</taxon>
    </lineage>
</organism>
<name>A0A382AAK0_9ZZZZ</name>
<feature type="domain" description="Major facilitator superfamily (MFS) profile" evidence="8">
    <location>
        <begin position="36"/>
        <end position="159"/>
    </location>
</feature>
<evidence type="ECO:0000256" key="6">
    <source>
        <dbReference type="ARBA" id="ARBA00023136"/>
    </source>
</evidence>
<protein>
    <recommendedName>
        <fullName evidence="8">Major facilitator superfamily (MFS) profile domain-containing protein</fullName>
    </recommendedName>
</protein>
<feature type="transmembrane region" description="Helical" evidence="7">
    <location>
        <begin position="127"/>
        <end position="145"/>
    </location>
</feature>
<dbReference type="Pfam" id="PF05977">
    <property type="entry name" value="MFS_3"/>
    <property type="match status" value="1"/>
</dbReference>
<evidence type="ECO:0000256" key="1">
    <source>
        <dbReference type="ARBA" id="ARBA00004651"/>
    </source>
</evidence>
<evidence type="ECO:0000313" key="9">
    <source>
        <dbReference type="EMBL" id="SVA98409.1"/>
    </source>
</evidence>
<feature type="non-terminal residue" evidence="9">
    <location>
        <position position="159"/>
    </location>
</feature>
<proteinExistence type="predicted"/>
<evidence type="ECO:0000256" key="4">
    <source>
        <dbReference type="ARBA" id="ARBA00022692"/>
    </source>
</evidence>
<keyword evidence="5 7" id="KW-1133">Transmembrane helix</keyword>
<keyword evidence="4 7" id="KW-0812">Transmembrane</keyword>
<dbReference type="InterPro" id="IPR036259">
    <property type="entry name" value="MFS_trans_sf"/>
</dbReference>
<dbReference type="PANTHER" id="PTHR23513">
    <property type="entry name" value="INTEGRAL MEMBRANE EFFLUX PROTEIN-RELATED"/>
    <property type="match status" value="1"/>
</dbReference>